<reference evidence="1" key="1">
    <citation type="journal article" date="2021" name="Proc. Natl. Acad. Sci. U.S.A.">
        <title>A Catalog of Tens of Thousands of Viruses from Human Metagenomes Reveals Hidden Associations with Chronic Diseases.</title>
        <authorList>
            <person name="Tisza M.J."/>
            <person name="Buck C.B."/>
        </authorList>
    </citation>
    <scope>NUCLEOTIDE SEQUENCE</scope>
    <source>
        <strain evidence="1">CtFbF42</strain>
    </source>
</reference>
<accession>A0A8S5PW30</accession>
<proteinExistence type="predicted"/>
<evidence type="ECO:0000313" key="1">
    <source>
        <dbReference type="EMBL" id="DAE11270.1"/>
    </source>
</evidence>
<protein>
    <submittedName>
        <fullName evidence="1">Transcriptional regulator, RHH-like, CopG</fullName>
    </submittedName>
</protein>
<sequence>MPSGGARKGAGRKEGVRTATTHIMQIRLQQEDYRALLGMAEAMGTKPATLARRIIHAHLYATR</sequence>
<name>A0A8S5PW30_9CAUD</name>
<dbReference type="EMBL" id="BK015529">
    <property type="protein sequence ID" value="DAE11270.1"/>
    <property type="molecule type" value="Genomic_DNA"/>
</dbReference>
<organism evidence="1">
    <name type="scientific">Podoviridae sp. ctFbF42</name>
    <dbReference type="NCBI Taxonomy" id="2825233"/>
    <lineage>
        <taxon>Viruses</taxon>
        <taxon>Duplodnaviria</taxon>
        <taxon>Heunggongvirae</taxon>
        <taxon>Uroviricota</taxon>
        <taxon>Caudoviricetes</taxon>
    </lineage>
</organism>